<dbReference type="EMBL" id="JAOTPV010000004">
    <property type="protein sequence ID" value="KAJ4483465.1"/>
    <property type="molecule type" value="Genomic_DNA"/>
</dbReference>
<dbReference type="OrthoDB" id="2559662at2759"/>
<evidence type="ECO:0000256" key="3">
    <source>
        <dbReference type="ARBA" id="ARBA00023277"/>
    </source>
</evidence>
<keyword evidence="4" id="KW-0472">Membrane</keyword>
<keyword evidence="4" id="KW-0812">Transmembrane</keyword>
<keyword evidence="6" id="KW-1185">Reference proteome</keyword>
<evidence type="ECO:0000256" key="4">
    <source>
        <dbReference type="SAM" id="Phobius"/>
    </source>
</evidence>
<dbReference type="InterPro" id="IPR019378">
    <property type="entry name" value="GDP-Fuc_O-FucTrfase"/>
</dbReference>
<organism evidence="5 6">
    <name type="scientific">Lentinula aciculospora</name>
    <dbReference type="NCBI Taxonomy" id="153920"/>
    <lineage>
        <taxon>Eukaryota</taxon>
        <taxon>Fungi</taxon>
        <taxon>Dikarya</taxon>
        <taxon>Basidiomycota</taxon>
        <taxon>Agaricomycotina</taxon>
        <taxon>Agaricomycetes</taxon>
        <taxon>Agaricomycetidae</taxon>
        <taxon>Agaricales</taxon>
        <taxon>Marasmiineae</taxon>
        <taxon>Omphalotaceae</taxon>
        <taxon>Lentinula</taxon>
    </lineage>
</organism>
<keyword evidence="2" id="KW-0294">Fucose metabolism</keyword>
<keyword evidence="1" id="KW-0808">Transferase</keyword>
<evidence type="ECO:0000313" key="5">
    <source>
        <dbReference type="EMBL" id="KAJ4483465.1"/>
    </source>
</evidence>
<keyword evidence="3" id="KW-0119">Carbohydrate metabolism</keyword>
<evidence type="ECO:0000256" key="1">
    <source>
        <dbReference type="ARBA" id="ARBA00022679"/>
    </source>
</evidence>
<evidence type="ECO:0000256" key="2">
    <source>
        <dbReference type="ARBA" id="ARBA00023253"/>
    </source>
</evidence>
<evidence type="ECO:0000313" key="6">
    <source>
        <dbReference type="Proteomes" id="UP001150266"/>
    </source>
</evidence>
<dbReference type="Gene3D" id="3.40.50.11350">
    <property type="match status" value="1"/>
</dbReference>
<keyword evidence="4" id="KW-1133">Transmembrane helix</keyword>
<dbReference type="Proteomes" id="UP001150266">
    <property type="component" value="Unassembled WGS sequence"/>
</dbReference>
<dbReference type="AlphaFoldDB" id="A0A9W9AKC3"/>
<feature type="transmembrane region" description="Helical" evidence="4">
    <location>
        <begin position="7"/>
        <end position="25"/>
    </location>
</feature>
<reference evidence="5" key="1">
    <citation type="submission" date="2022-08" db="EMBL/GenBank/DDBJ databases">
        <title>A Global Phylogenomic Analysis of the Shiitake Genus Lentinula.</title>
        <authorList>
            <consortium name="DOE Joint Genome Institute"/>
            <person name="Sierra-Patev S."/>
            <person name="Min B."/>
            <person name="Naranjo-Ortiz M."/>
            <person name="Looney B."/>
            <person name="Konkel Z."/>
            <person name="Slot J.C."/>
            <person name="Sakamoto Y."/>
            <person name="Steenwyk J.L."/>
            <person name="Rokas A."/>
            <person name="Carro J."/>
            <person name="Camarero S."/>
            <person name="Ferreira P."/>
            <person name="Molpeceres G."/>
            <person name="Ruiz-Duenas F.J."/>
            <person name="Serrano A."/>
            <person name="Henrissat B."/>
            <person name="Drula E."/>
            <person name="Hughes K.W."/>
            <person name="Mata J.L."/>
            <person name="Ishikawa N.K."/>
            <person name="Vargas-Isla R."/>
            <person name="Ushijima S."/>
            <person name="Smith C.A."/>
            <person name="Ahrendt S."/>
            <person name="Andreopoulos W."/>
            <person name="He G."/>
            <person name="Labutti K."/>
            <person name="Lipzen A."/>
            <person name="Ng V."/>
            <person name="Riley R."/>
            <person name="Sandor L."/>
            <person name="Barry K."/>
            <person name="Martinez A.T."/>
            <person name="Xiao Y."/>
            <person name="Gibbons J.G."/>
            <person name="Terashima K."/>
            <person name="Grigoriev I.V."/>
            <person name="Hibbett D.S."/>
        </authorList>
    </citation>
    <scope>NUCLEOTIDE SEQUENCE</scope>
    <source>
        <strain evidence="5">JLM2183</strain>
    </source>
</reference>
<proteinExistence type="predicted"/>
<sequence>MSSYNRLRAPALFLVVVVVSLYLLYSNYPSNKNNTSNPPYSLYADLNNKGDVNGRQFLESLQLIETQKNPKFVLFRQHEDADFGNQAQEILLHHHLALQSSRFYIYQPLYWKSRNEHLPLSAFLLGATEERAVPASFVEELCPKGSDDVVHIQIRSSQEDLWKTALSALKRKERCIIVDNPIIDTAYLSSPAAHSIWPLFQKYLARWFRWSPQILNIVGRTQAQLNLRPHFFSLKGEPYIALHIHRKEFVDHCRTAAQQKLGFTNWANLPSSIPITTLPPQLNPENDSSVMQHCYPSLFRVMDAVDMQVRRKPYLRTIHIIHDGVTSTDLWKLETALKNSERAQRAGWTYGPIKSVTHSAMAPHESEEIDFLVGADAELARRAEVFIGNGYSNFSSFVIALRMGGDLVAAGIAEDITLL</sequence>
<comment type="caution">
    <text evidence="5">The sequence shown here is derived from an EMBL/GenBank/DDBJ whole genome shotgun (WGS) entry which is preliminary data.</text>
</comment>
<dbReference type="Pfam" id="PF10250">
    <property type="entry name" value="O-FucT"/>
    <property type="match status" value="1"/>
</dbReference>
<protein>
    <submittedName>
        <fullName evidence="5">Uncharacterized protein</fullName>
    </submittedName>
</protein>
<name>A0A9W9AKC3_9AGAR</name>
<accession>A0A9W9AKC3</accession>
<gene>
    <name evidence="5" type="ORF">J3R30DRAFT_3284294</name>
</gene>
<dbReference type="CDD" id="cd11296">
    <property type="entry name" value="O-FucT_like"/>
    <property type="match status" value="1"/>
</dbReference>